<proteinExistence type="predicted"/>
<gene>
    <name evidence="2" type="ORF">ABT39_MTgene3842</name>
</gene>
<feature type="compositionally biased region" description="Basic and acidic residues" evidence="1">
    <location>
        <begin position="73"/>
        <end position="82"/>
    </location>
</feature>
<accession>A0A124GNM4</accession>
<evidence type="ECO:0000256" key="1">
    <source>
        <dbReference type="SAM" id="MobiDB-lite"/>
    </source>
</evidence>
<evidence type="ECO:0000313" key="2">
    <source>
        <dbReference type="EMBL" id="KUM49293.1"/>
    </source>
</evidence>
<sequence length="113" mass="13497">MIKRRRENRGLLRSGKSRSKDGKEWKCSAIGTILPQQTMGFEPAMQVWINPRYYINNSLTVRWSGWRQSEWEGRWQQPERERRRWQRRVSRSNSEGWLNRSNGGGGNRCSYPP</sequence>
<organism evidence="2">
    <name type="scientific">Picea glauca</name>
    <name type="common">White spruce</name>
    <name type="synonym">Pinus glauca</name>
    <dbReference type="NCBI Taxonomy" id="3330"/>
    <lineage>
        <taxon>Eukaryota</taxon>
        <taxon>Viridiplantae</taxon>
        <taxon>Streptophyta</taxon>
        <taxon>Embryophyta</taxon>
        <taxon>Tracheophyta</taxon>
        <taxon>Spermatophyta</taxon>
        <taxon>Pinopsida</taxon>
        <taxon>Pinidae</taxon>
        <taxon>Conifers I</taxon>
        <taxon>Pinales</taxon>
        <taxon>Pinaceae</taxon>
        <taxon>Picea</taxon>
    </lineage>
</organism>
<feature type="region of interest" description="Disordered" evidence="1">
    <location>
        <begin position="1"/>
        <end position="24"/>
    </location>
</feature>
<geneLocation type="mitochondrion" evidence="2"/>
<feature type="compositionally biased region" description="Polar residues" evidence="1">
    <location>
        <begin position="91"/>
        <end position="101"/>
    </location>
</feature>
<protein>
    <submittedName>
        <fullName evidence="2">Uncharacterized protein</fullName>
    </submittedName>
</protein>
<feature type="region of interest" description="Disordered" evidence="1">
    <location>
        <begin position="73"/>
        <end position="113"/>
    </location>
</feature>
<name>A0A124GNM4_PICGL</name>
<reference evidence="2" key="1">
    <citation type="journal article" date="2015" name="Genome Biol. Evol.">
        <title>Organellar Genomes of White Spruce (Picea glauca): Assembly and Annotation.</title>
        <authorList>
            <person name="Jackman S.D."/>
            <person name="Warren R.L."/>
            <person name="Gibb E.A."/>
            <person name="Vandervalk B.P."/>
            <person name="Mohamadi H."/>
            <person name="Chu J."/>
            <person name="Raymond A."/>
            <person name="Pleasance S."/>
            <person name="Coope R."/>
            <person name="Wildung M.R."/>
            <person name="Ritland C.E."/>
            <person name="Bousquet J."/>
            <person name="Jones S.J."/>
            <person name="Bohlmann J."/>
            <person name="Birol I."/>
        </authorList>
    </citation>
    <scope>NUCLEOTIDE SEQUENCE [LARGE SCALE GENOMIC DNA]</scope>
    <source>
        <tissue evidence="2">Flushing bud</tissue>
    </source>
</reference>
<dbReference type="EMBL" id="LKAM01000003">
    <property type="protein sequence ID" value="KUM49293.1"/>
    <property type="molecule type" value="Genomic_DNA"/>
</dbReference>
<dbReference type="AlphaFoldDB" id="A0A124GNM4"/>
<comment type="caution">
    <text evidence="2">The sequence shown here is derived from an EMBL/GenBank/DDBJ whole genome shotgun (WGS) entry which is preliminary data.</text>
</comment>
<keyword evidence="2" id="KW-0496">Mitochondrion</keyword>